<evidence type="ECO:0000256" key="4">
    <source>
        <dbReference type="ARBA" id="ARBA00022691"/>
    </source>
</evidence>
<evidence type="ECO:0000313" key="7">
    <source>
        <dbReference type="Proteomes" id="UP000184232"/>
    </source>
</evidence>
<evidence type="ECO:0000313" key="6">
    <source>
        <dbReference type="EMBL" id="SHI46782.1"/>
    </source>
</evidence>
<dbReference type="Pfam" id="PF02086">
    <property type="entry name" value="MethyltransfD12"/>
    <property type="match status" value="1"/>
</dbReference>
<gene>
    <name evidence="6" type="ORF">SAMN05444337_0071</name>
</gene>
<comment type="catalytic activity">
    <reaction evidence="5">
        <text>a 2'-deoxyadenosine in DNA + S-adenosyl-L-methionine = an N(6)-methyl-2'-deoxyadenosine in DNA + S-adenosyl-L-homocysteine + H(+)</text>
        <dbReference type="Rhea" id="RHEA:15197"/>
        <dbReference type="Rhea" id="RHEA-COMP:12418"/>
        <dbReference type="Rhea" id="RHEA-COMP:12419"/>
        <dbReference type="ChEBI" id="CHEBI:15378"/>
        <dbReference type="ChEBI" id="CHEBI:57856"/>
        <dbReference type="ChEBI" id="CHEBI:59789"/>
        <dbReference type="ChEBI" id="CHEBI:90615"/>
        <dbReference type="ChEBI" id="CHEBI:90616"/>
        <dbReference type="EC" id="2.1.1.72"/>
    </reaction>
</comment>
<evidence type="ECO:0000256" key="1">
    <source>
        <dbReference type="ARBA" id="ARBA00011900"/>
    </source>
</evidence>
<dbReference type="EC" id="2.1.1.72" evidence="1"/>
<dbReference type="STRING" id="683124.SAMN05444337_0071"/>
<dbReference type="AlphaFoldDB" id="A0A1M6BDG9"/>
<dbReference type="GO" id="GO:0009307">
    <property type="term" value="P:DNA restriction-modification system"/>
    <property type="evidence" value="ECO:0007669"/>
    <property type="project" value="InterPro"/>
</dbReference>
<dbReference type="RefSeq" id="WP_072780321.1">
    <property type="nucleotide sequence ID" value="NZ_CP045292.1"/>
</dbReference>
<dbReference type="InterPro" id="IPR029063">
    <property type="entry name" value="SAM-dependent_MTases_sf"/>
</dbReference>
<dbReference type="Proteomes" id="UP000184232">
    <property type="component" value="Unassembled WGS sequence"/>
</dbReference>
<name>A0A1M6BDG9_9FLAO</name>
<organism evidence="6 7">
    <name type="scientific">Flavobacterium haoranii</name>
    <dbReference type="NCBI Taxonomy" id="683124"/>
    <lineage>
        <taxon>Bacteria</taxon>
        <taxon>Pseudomonadati</taxon>
        <taxon>Bacteroidota</taxon>
        <taxon>Flavobacteriia</taxon>
        <taxon>Flavobacteriales</taxon>
        <taxon>Flavobacteriaceae</taxon>
        <taxon>Flavobacterium</taxon>
    </lineage>
</organism>
<dbReference type="EMBL" id="FQZH01000001">
    <property type="protein sequence ID" value="SHI46782.1"/>
    <property type="molecule type" value="Genomic_DNA"/>
</dbReference>
<protein>
    <recommendedName>
        <fullName evidence="1">site-specific DNA-methyltransferase (adenine-specific)</fullName>
        <ecNumber evidence="1">2.1.1.72</ecNumber>
    </recommendedName>
</protein>
<dbReference type="GO" id="GO:0003676">
    <property type="term" value="F:nucleic acid binding"/>
    <property type="evidence" value="ECO:0007669"/>
    <property type="project" value="InterPro"/>
</dbReference>
<keyword evidence="4" id="KW-0949">S-adenosyl-L-methionine</keyword>
<keyword evidence="3 6" id="KW-0808">Transferase</keyword>
<dbReference type="GO" id="GO:0009007">
    <property type="term" value="F:site-specific DNA-methyltransferase (adenine-specific) activity"/>
    <property type="evidence" value="ECO:0007669"/>
    <property type="project" value="UniProtKB-EC"/>
</dbReference>
<dbReference type="InterPro" id="IPR002052">
    <property type="entry name" value="DNA_methylase_N6_adenine_CS"/>
</dbReference>
<accession>A0A1M6BDG9</accession>
<dbReference type="PRINTS" id="PR00505">
    <property type="entry name" value="D12N6MTFRASE"/>
</dbReference>
<evidence type="ECO:0000256" key="5">
    <source>
        <dbReference type="ARBA" id="ARBA00047942"/>
    </source>
</evidence>
<dbReference type="OrthoDB" id="9805629at2"/>
<dbReference type="InterPro" id="IPR012327">
    <property type="entry name" value="MeTrfase_D12"/>
</dbReference>
<sequence length="354" mass="41996">MPDIILPKTRYYGSKRKIIDKIWNIIVNEANLEFDSVLDVFGGSASFSYYAKLNQKQVLYNDIFQFNTIIGRKLIEQNTNELTYENAVKLFERLPEVNYLNHIAEYYNDIYFTDEENNQIDIYIQNVLALENENVKCSALYILFQSCLMKRPYNLFHRRNLNMRLNYKKGNFGNKQTWERSFQELFIRFIKELDKVCIDNGRINTAYNFSALNCHLGADLVYIDPPYFKKESSTSYHSKYHFLEGLVNYYDIPNNINFNKKNKEININASREFEDKTNFLNDLRILISNHIDSHIVISYRNNGIPSIEEISELLRSFNLFNVVEYNLGKYNYALNKNNEFNEEILLICKNLNKI</sequence>
<reference evidence="7" key="1">
    <citation type="submission" date="2016-11" db="EMBL/GenBank/DDBJ databases">
        <authorList>
            <person name="Varghese N."/>
            <person name="Submissions S."/>
        </authorList>
    </citation>
    <scope>NUCLEOTIDE SEQUENCE [LARGE SCALE GENOMIC DNA]</scope>
    <source>
        <strain evidence="7">DSM 22807</strain>
    </source>
</reference>
<keyword evidence="2 6" id="KW-0489">Methyltransferase</keyword>
<evidence type="ECO:0000256" key="2">
    <source>
        <dbReference type="ARBA" id="ARBA00022603"/>
    </source>
</evidence>
<keyword evidence="7" id="KW-1185">Reference proteome</keyword>
<evidence type="ECO:0000256" key="3">
    <source>
        <dbReference type="ARBA" id="ARBA00022679"/>
    </source>
</evidence>
<dbReference type="SUPFAM" id="SSF53335">
    <property type="entry name" value="S-adenosyl-L-methionine-dependent methyltransferases"/>
    <property type="match status" value="1"/>
</dbReference>
<dbReference type="PROSITE" id="PS00092">
    <property type="entry name" value="N6_MTASE"/>
    <property type="match status" value="1"/>
</dbReference>
<proteinExistence type="predicted"/>
<dbReference type="GO" id="GO:0032259">
    <property type="term" value="P:methylation"/>
    <property type="evidence" value="ECO:0007669"/>
    <property type="project" value="UniProtKB-KW"/>
</dbReference>